<organism evidence="1 2">
    <name type="scientific">Chitinivibrio alkaliphilus ACht1</name>
    <dbReference type="NCBI Taxonomy" id="1313304"/>
    <lineage>
        <taxon>Bacteria</taxon>
        <taxon>Pseudomonadati</taxon>
        <taxon>Fibrobacterota</taxon>
        <taxon>Chitinivibrionia</taxon>
        <taxon>Chitinivibrionales</taxon>
        <taxon>Chitinivibrionaceae</taxon>
        <taxon>Chitinivibrio</taxon>
    </lineage>
</organism>
<accession>U7DBA9</accession>
<comment type="caution">
    <text evidence="1">The sequence shown here is derived from an EMBL/GenBank/DDBJ whole genome shotgun (WGS) entry which is preliminary data.</text>
</comment>
<sequence length="126" mass="14267">MGDKHINACGERLCTVFSEQVSCYEALLHITKKLSGSIAVSKGDLTSLMSVMEEKQQLMQHLDTLTSENQTEMTLWQAEREHASESVREQVNSSLDRVTQAIERFLQAEKQLQKQLEFYGTAGKTE</sequence>
<dbReference type="GO" id="GO:0044780">
    <property type="term" value="P:bacterial-type flagellum assembly"/>
    <property type="evidence" value="ECO:0007669"/>
    <property type="project" value="InterPro"/>
</dbReference>
<dbReference type="Pfam" id="PF05130">
    <property type="entry name" value="FlgN"/>
    <property type="match status" value="1"/>
</dbReference>
<protein>
    <submittedName>
        <fullName evidence="1">Uncharacterized protein</fullName>
    </submittedName>
</protein>
<gene>
    <name evidence="1" type="ORF">CALK_0616</name>
</gene>
<proteinExistence type="predicted"/>
<reference evidence="1 2" key="1">
    <citation type="journal article" date="2013" name="Environ. Microbiol.">
        <title>Genome analysis of Chitinivibrio alkaliphilus gen. nov., sp. nov., a novel extremely haloalkaliphilic anaerobic chitinolytic bacterium from the candidate phylum Termite Group 3.</title>
        <authorList>
            <person name="Sorokin D.Y."/>
            <person name="Gumerov V.M."/>
            <person name="Rakitin A.L."/>
            <person name="Beletsky A.V."/>
            <person name="Damste J.S."/>
            <person name="Muyzer G."/>
            <person name="Mardanov A.V."/>
            <person name="Ravin N.V."/>
        </authorList>
    </citation>
    <scope>NUCLEOTIDE SEQUENCE [LARGE SCALE GENOMIC DNA]</scope>
    <source>
        <strain evidence="1 2">ACht1</strain>
    </source>
</reference>
<dbReference type="Proteomes" id="UP000017148">
    <property type="component" value="Unassembled WGS sequence"/>
</dbReference>
<dbReference type="EMBL" id="ASJR01000004">
    <property type="protein sequence ID" value="ERP38843.1"/>
    <property type="molecule type" value="Genomic_DNA"/>
</dbReference>
<keyword evidence="2" id="KW-1185">Reference proteome</keyword>
<dbReference type="STRING" id="1313304.CALK_0616"/>
<dbReference type="AlphaFoldDB" id="U7DBA9"/>
<dbReference type="InterPro" id="IPR007809">
    <property type="entry name" value="FlgN-like"/>
</dbReference>
<name>U7DBA9_9BACT</name>
<evidence type="ECO:0000313" key="1">
    <source>
        <dbReference type="EMBL" id="ERP38843.1"/>
    </source>
</evidence>
<evidence type="ECO:0000313" key="2">
    <source>
        <dbReference type="Proteomes" id="UP000017148"/>
    </source>
</evidence>
<dbReference type="RefSeq" id="WP_022636142.1">
    <property type="nucleotide sequence ID" value="NZ_ASJR01000004.1"/>
</dbReference>